<dbReference type="SUPFAM" id="SSF52540">
    <property type="entry name" value="P-loop containing nucleoside triphosphate hydrolases"/>
    <property type="match status" value="1"/>
</dbReference>
<dbReference type="GO" id="GO:0003924">
    <property type="term" value="F:GTPase activity"/>
    <property type="evidence" value="ECO:0007669"/>
    <property type="project" value="InterPro"/>
</dbReference>
<dbReference type="Pfam" id="PF00071">
    <property type="entry name" value="Ras"/>
    <property type="match status" value="1"/>
</dbReference>
<dbReference type="Gene3D" id="3.40.50.300">
    <property type="entry name" value="P-loop containing nucleotide triphosphate hydrolases"/>
    <property type="match status" value="1"/>
</dbReference>
<keyword evidence="3" id="KW-1185">Reference proteome</keyword>
<name>A0A3R7D3U8_9STRA</name>
<dbReference type="PANTHER" id="PTHR47978">
    <property type="match status" value="1"/>
</dbReference>
<dbReference type="InterPro" id="IPR027417">
    <property type="entry name" value="P-loop_NTPase"/>
</dbReference>
<accession>A0A3R7D3U8</accession>
<evidence type="ECO:0000313" key="3">
    <source>
        <dbReference type="Proteomes" id="UP000285060"/>
    </source>
</evidence>
<dbReference type="GO" id="GO:0005525">
    <property type="term" value="F:GTP binding"/>
    <property type="evidence" value="ECO:0007669"/>
    <property type="project" value="InterPro"/>
</dbReference>
<reference evidence="2 3" key="1">
    <citation type="submission" date="2018-08" db="EMBL/GenBank/DDBJ databases">
        <title>Aphanomyces genome sequencing and annotation.</title>
        <authorList>
            <person name="Minardi D."/>
            <person name="Oidtmann B."/>
            <person name="Van Der Giezen M."/>
            <person name="Studholme D.J."/>
        </authorList>
    </citation>
    <scope>NUCLEOTIDE SEQUENCE [LARGE SCALE GENOMIC DNA]</scope>
    <source>
        <strain evidence="2 3">NJM0002</strain>
    </source>
</reference>
<sequence>MSTQFAQFEGASMILLVFDVNSKESFKSCTKWYQDVSKLAPNHNLPGNRDAISQKEAEEFADQNNLKYFECSARLGTGVDAPFLHIAKAFKQKYDDFADKADNN</sequence>
<dbReference type="AlphaFoldDB" id="A0A3R7D3U8"/>
<proteinExistence type="predicted"/>
<dbReference type="PROSITE" id="PS51419">
    <property type="entry name" value="RAB"/>
    <property type="match status" value="1"/>
</dbReference>
<dbReference type="VEuPathDB" id="FungiDB:H310_08304"/>
<dbReference type="SMART" id="SM00175">
    <property type="entry name" value="RAB"/>
    <property type="match status" value="1"/>
</dbReference>
<protein>
    <submittedName>
        <fullName evidence="2">Uncharacterized protein</fullName>
    </submittedName>
</protein>
<organism evidence="2 3">
    <name type="scientific">Aphanomyces invadans</name>
    <dbReference type="NCBI Taxonomy" id="157072"/>
    <lineage>
        <taxon>Eukaryota</taxon>
        <taxon>Sar</taxon>
        <taxon>Stramenopiles</taxon>
        <taxon>Oomycota</taxon>
        <taxon>Saprolegniomycetes</taxon>
        <taxon>Saprolegniales</taxon>
        <taxon>Verrucalvaceae</taxon>
        <taxon>Aphanomyces</taxon>
    </lineage>
</organism>
<dbReference type="InterPro" id="IPR001806">
    <property type="entry name" value="Small_GTPase"/>
</dbReference>
<dbReference type="EMBL" id="QUSY01000140">
    <property type="protein sequence ID" value="RHY32390.1"/>
    <property type="molecule type" value="Genomic_DNA"/>
</dbReference>
<evidence type="ECO:0000313" key="2">
    <source>
        <dbReference type="EMBL" id="RHY32390.1"/>
    </source>
</evidence>
<comment type="caution">
    <text evidence="2">The sequence shown here is derived from an EMBL/GenBank/DDBJ whole genome shotgun (WGS) entry which is preliminary data.</text>
</comment>
<dbReference type="Proteomes" id="UP000285060">
    <property type="component" value="Unassembled WGS sequence"/>
</dbReference>
<gene>
    <name evidence="2" type="ORF">DYB32_002623</name>
</gene>
<evidence type="ECO:0000256" key="1">
    <source>
        <dbReference type="ARBA" id="ARBA00022741"/>
    </source>
</evidence>
<keyword evidence="1" id="KW-0547">Nucleotide-binding</keyword>